<keyword evidence="10" id="KW-0830">Ubiquinone</keyword>
<dbReference type="NCBIfam" id="TIGR01988">
    <property type="entry name" value="Ubi-OHases"/>
    <property type="match status" value="1"/>
</dbReference>
<dbReference type="NCBIfam" id="NF005599">
    <property type="entry name" value="PRK07333.1"/>
    <property type="match status" value="1"/>
</dbReference>
<dbReference type="GO" id="GO:0110142">
    <property type="term" value="C:ubiquinone biosynthesis complex"/>
    <property type="evidence" value="ECO:0007669"/>
    <property type="project" value="UniProtKB-ARBA"/>
</dbReference>
<dbReference type="UniPathway" id="UPA00232"/>
<dbReference type="GO" id="GO:0006744">
    <property type="term" value="P:ubiquinone biosynthetic process"/>
    <property type="evidence" value="ECO:0007669"/>
    <property type="project" value="UniProtKB-UniPathway"/>
</dbReference>
<feature type="domain" description="FAD-binding" evidence="9">
    <location>
        <begin position="21"/>
        <end position="338"/>
    </location>
</feature>
<dbReference type="PROSITE" id="PS01304">
    <property type="entry name" value="UBIH"/>
    <property type="match status" value="1"/>
</dbReference>
<evidence type="ECO:0000256" key="7">
    <source>
        <dbReference type="ARBA" id="ARBA00023033"/>
    </source>
</evidence>
<dbReference type="PRINTS" id="PR00420">
    <property type="entry name" value="RNGMNOXGNASE"/>
</dbReference>
<dbReference type="GO" id="GO:0071949">
    <property type="term" value="F:FAD binding"/>
    <property type="evidence" value="ECO:0007669"/>
    <property type="project" value="InterPro"/>
</dbReference>
<proteinExistence type="inferred from homology"/>
<reference evidence="10 11" key="1">
    <citation type="journal article" date="2015" name="Antonie Van Leeuwenhoek">
        <title>Oricola cellulosilytica gen. nov., sp. nov., a cellulose-degrading bacterium of the family Phyllobacteriaceae isolated from surface seashore water, and emended descriptions of Mesorhizobium loti and Phyllobacterium myrsinacearum.</title>
        <authorList>
            <person name="Hameed A."/>
            <person name="Shahina M."/>
            <person name="Lai W.A."/>
            <person name="Lin S.Y."/>
            <person name="Young L.S."/>
            <person name="Liu Y.C."/>
            <person name="Hsu Y.H."/>
            <person name="Young C.C."/>
        </authorList>
    </citation>
    <scope>NUCLEOTIDE SEQUENCE [LARGE SCALE GENOMIC DNA]</scope>
    <source>
        <strain evidence="10 11">KCTC 52183</strain>
    </source>
</reference>
<evidence type="ECO:0000256" key="4">
    <source>
        <dbReference type="ARBA" id="ARBA00022630"/>
    </source>
</evidence>
<keyword evidence="8" id="KW-0472">Membrane</keyword>
<comment type="caution">
    <text evidence="10">The sequence shown here is derived from an EMBL/GenBank/DDBJ whole genome shotgun (WGS) entry which is preliminary data.</text>
</comment>
<dbReference type="Pfam" id="PF01494">
    <property type="entry name" value="FAD_binding_3"/>
    <property type="match status" value="1"/>
</dbReference>
<dbReference type="Proteomes" id="UP000291301">
    <property type="component" value="Unassembled WGS sequence"/>
</dbReference>
<keyword evidence="11" id="KW-1185">Reference proteome</keyword>
<organism evidence="10 11">
    <name type="scientific">Oricola cellulosilytica</name>
    <dbReference type="NCBI Taxonomy" id="1429082"/>
    <lineage>
        <taxon>Bacteria</taxon>
        <taxon>Pseudomonadati</taxon>
        <taxon>Pseudomonadota</taxon>
        <taxon>Alphaproteobacteria</taxon>
        <taxon>Hyphomicrobiales</taxon>
        <taxon>Ahrensiaceae</taxon>
        <taxon>Oricola</taxon>
    </lineage>
</organism>
<accession>A0A4R0PE91</accession>
<protein>
    <submittedName>
        <fullName evidence="10">Ubiquinone biosynthesis hydroxylase</fullName>
    </submittedName>
</protein>
<name>A0A4R0PE91_9HYPH</name>
<keyword evidence="4" id="KW-0285">Flavoprotein</keyword>
<dbReference type="InterPro" id="IPR051205">
    <property type="entry name" value="UbiH/COQ6_monooxygenase"/>
</dbReference>
<dbReference type="Gene3D" id="3.50.50.60">
    <property type="entry name" value="FAD/NAD(P)-binding domain"/>
    <property type="match status" value="2"/>
</dbReference>
<comment type="cofactor">
    <cofactor evidence="1">
        <name>FAD</name>
        <dbReference type="ChEBI" id="CHEBI:57692"/>
    </cofactor>
</comment>
<evidence type="ECO:0000313" key="10">
    <source>
        <dbReference type="EMBL" id="TCD15901.1"/>
    </source>
</evidence>
<evidence type="ECO:0000256" key="3">
    <source>
        <dbReference type="ARBA" id="ARBA00005349"/>
    </source>
</evidence>
<dbReference type="GO" id="GO:0016705">
    <property type="term" value="F:oxidoreductase activity, acting on paired donors, with incorporation or reduction of molecular oxygen"/>
    <property type="evidence" value="ECO:0007669"/>
    <property type="project" value="InterPro"/>
</dbReference>
<dbReference type="FunFam" id="3.50.50.60:FF:000021">
    <property type="entry name" value="Ubiquinone biosynthesis monooxygenase COQ6"/>
    <property type="match status" value="1"/>
</dbReference>
<dbReference type="InterPro" id="IPR010971">
    <property type="entry name" value="UbiH/COQ6"/>
</dbReference>
<evidence type="ECO:0000256" key="2">
    <source>
        <dbReference type="ARBA" id="ARBA00004749"/>
    </source>
</evidence>
<evidence type="ECO:0000256" key="1">
    <source>
        <dbReference type="ARBA" id="ARBA00001974"/>
    </source>
</evidence>
<dbReference type="InterPro" id="IPR002938">
    <property type="entry name" value="FAD-bd"/>
</dbReference>
<dbReference type="SUPFAM" id="SSF51905">
    <property type="entry name" value="FAD/NAD(P)-binding domain"/>
    <property type="match status" value="1"/>
</dbReference>
<evidence type="ECO:0000313" key="11">
    <source>
        <dbReference type="Proteomes" id="UP000291301"/>
    </source>
</evidence>
<evidence type="ECO:0000256" key="6">
    <source>
        <dbReference type="ARBA" id="ARBA00023002"/>
    </source>
</evidence>
<dbReference type="InterPro" id="IPR018168">
    <property type="entry name" value="Ubi_Hdrlase_CS"/>
</dbReference>
<dbReference type="GO" id="GO:0004497">
    <property type="term" value="F:monooxygenase activity"/>
    <property type="evidence" value="ECO:0007669"/>
    <property type="project" value="UniProtKB-KW"/>
</dbReference>
<dbReference type="EMBL" id="SJST01000001">
    <property type="protein sequence ID" value="TCD15901.1"/>
    <property type="molecule type" value="Genomic_DNA"/>
</dbReference>
<gene>
    <name evidence="10" type="ORF">E0D97_00210</name>
</gene>
<dbReference type="RefSeq" id="WP_131564267.1">
    <property type="nucleotide sequence ID" value="NZ_JAINFK010000001.1"/>
</dbReference>
<comment type="pathway">
    <text evidence="2">Cofactor biosynthesis; ubiquinone biosynthesis.</text>
</comment>
<keyword evidence="8" id="KW-0812">Transmembrane</keyword>
<dbReference type="PANTHER" id="PTHR43876:SF7">
    <property type="entry name" value="UBIQUINONE BIOSYNTHESIS MONOOXYGENASE COQ6, MITOCHONDRIAL"/>
    <property type="match status" value="1"/>
</dbReference>
<keyword evidence="8" id="KW-1133">Transmembrane helix</keyword>
<dbReference type="InterPro" id="IPR036188">
    <property type="entry name" value="FAD/NAD-bd_sf"/>
</dbReference>
<dbReference type="AlphaFoldDB" id="A0A4R0PE91"/>
<feature type="transmembrane region" description="Helical" evidence="8">
    <location>
        <begin position="21"/>
        <end position="43"/>
    </location>
</feature>
<evidence type="ECO:0000256" key="8">
    <source>
        <dbReference type="SAM" id="Phobius"/>
    </source>
</evidence>
<keyword evidence="7" id="KW-0503">Monooxygenase</keyword>
<evidence type="ECO:0000259" key="9">
    <source>
        <dbReference type="Pfam" id="PF01494"/>
    </source>
</evidence>
<keyword evidence="5" id="KW-0274">FAD</keyword>
<evidence type="ECO:0000256" key="5">
    <source>
        <dbReference type="ARBA" id="ARBA00022827"/>
    </source>
</evidence>
<dbReference type="OrthoDB" id="9796623at2"/>
<dbReference type="PANTHER" id="PTHR43876">
    <property type="entry name" value="UBIQUINONE BIOSYNTHESIS MONOOXYGENASE COQ6, MITOCHONDRIAL"/>
    <property type="match status" value="1"/>
</dbReference>
<keyword evidence="6" id="KW-0560">Oxidoreductase</keyword>
<sequence length="424" mass="45436">MAATARRKPTGKGRKRKDGPVDVLVAGAGYVGLATAVAIATAAPHLKVRVVDAAPEGVWKKDGRASAVAAAASRMLDELGCWQPLLDDAQPILEMIVTDSRTSDPVRPVFLTFDGEVTPGEPFAHMVPNVELNGALREKCAECGVEITQGVAATAFSETQGAAALSVTLSNGEELRTRLLIAADGVRSALRGMAGIKTVHWDYGQMGIVATIAHERPHHGRAEEHFLPAGPFAILPLSGNRSSIVWTESKRTAERLLEGDDFSFDLELEKRFGLKLGEIHVEGAKRAYPLGLTLARDFVKPRIALAGDAAHGIHPIAGQGLNLGFKDAAALAETIVEADRLGQDIGALDVLQRYERWRRFDTVQMGVTTDVLNRLFSNNFGPLRAVRDVGLGIVDRMPGLKRFFIGQAAGLSGTSPRLLRGEPI</sequence>
<comment type="similarity">
    <text evidence="3">Belongs to the UbiH/COQ6 family.</text>
</comment>